<keyword evidence="2" id="KW-0812">Transmembrane</keyword>
<reference evidence="3 4" key="1">
    <citation type="submission" date="2021-02" db="EMBL/GenBank/DDBJ databases">
        <title>Plant Genome Project.</title>
        <authorList>
            <person name="Zhang R.-G."/>
        </authorList>
    </citation>
    <scope>NUCLEOTIDE SEQUENCE [LARGE SCALE GENOMIC DNA]</scope>
    <source>
        <tissue evidence="3">Leaves</tissue>
    </source>
</reference>
<keyword evidence="2" id="KW-1133">Transmembrane helix</keyword>
<dbReference type="Proteomes" id="UP000827721">
    <property type="component" value="Unassembled WGS sequence"/>
</dbReference>
<feature type="region of interest" description="Disordered" evidence="1">
    <location>
        <begin position="1"/>
        <end position="24"/>
    </location>
</feature>
<feature type="transmembrane region" description="Helical" evidence="2">
    <location>
        <begin position="84"/>
        <end position="102"/>
    </location>
</feature>
<accession>A0ABQ8II14</accession>
<gene>
    <name evidence="3" type="ORF">JRO89_XS01G0026800</name>
</gene>
<keyword evidence="2" id="KW-0472">Membrane</keyword>
<proteinExistence type="predicted"/>
<keyword evidence="4" id="KW-1185">Reference proteome</keyword>
<evidence type="ECO:0000256" key="2">
    <source>
        <dbReference type="SAM" id="Phobius"/>
    </source>
</evidence>
<protein>
    <submittedName>
        <fullName evidence="3">Uncharacterized protein</fullName>
    </submittedName>
</protein>
<dbReference type="InterPro" id="IPR053258">
    <property type="entry name" value="Ca-permeable_cation_channel"/>
</dbReference>
<name>A0ABQ8II14_9ROSI</name>
<dbReference type="PANTHER" id="PTHR34115:SF6">
    <property type="entry name" value="PROTEIN, PUTATIVE-RELATED"/>
    <property type="match status" value="1"/>
</dbReference>
<evidence type="ECO:0000256" key="1">
    <source>
        <dbReference type="SAM" id="MobiDB-lite"/>
    </source>
</evidence>
<sequence length="201" mass="23158">MRPAQSNIESIEVGSHNQPTRKGKFRVLKMESKRTQKKHSCPNHLQHNLERSHTVFRYLIALLIGLLQVDYQSKAVSPFDTHPVNMWVCFGATFAYFLGQYIEKEGPNHGSSRRYSHLIDDFILSSGVLSSVSLASIFLPRLLGWLCMGLWTVLPIILARHFVKQIYGWFKPVIMRKMSQAGDIFKTFCGCLIWKNQYLPE</sequence>
<dbReference type="PANTHER" id="PTHR34115">
    <property type="entry name" value="PROTEIN, PUTATIVE-RELATED"/>
    <property type="match status" value="1"/>
</dbReference>
<feature type="compositionally biased region" description="Polar residues" evidence="1">
    <location>
        <begin position="1"/>
        <end position="18"/>
    </location>
</feature>
<evidence type="ECO:0000313" key="3">
    <source>
        <dbReference type="EMBL" id="KAH7576283.1"/>
    </source>
</evidence>
<organism evidence="3 4">
    <name type="scientific">Xanthoceras sorbifolium</name>
    <dbReference type="NCBI Taxonomy" id="99658"/>
    <lineage>
        <taxon>Eukaryota</taxon>
        <taxon>Viridiplantae</taxon>
        <taxon>Streptophyta</taxon>
        <taxon>Embryophyta</taxon>
        <taxon>Tracheophyta</taxon>
        <taxon>Spermatophyta</taxon>
        <taxon>Magnoliopsida</taxon>
        <taxon>eudicotyledons</taxon>
        <taxon>Gunneridae</taxon>
        <taxon>Pentapetalae</taxon>
        <taxon>rosids</taxon>
        <taxon>malvids</taxon>
        <taxon>Sapindales</taxon>
        <taxon>Sapindaceae</taxon>
        <taxon>Xanthoceroideae</taxon>
        <taxon>Xanthoceras</taxon>
    </lineage>
</organism>
<comment type="caution">
    <text evidence="3">The sequence shown here is derived from an EMBL/GenBank/DDBJ whole genome shotgun (WGS) entry which is preliminary data.</text>
</comment>
<dbReference type="EMBL" id="JAFEMO010000001">
    <property type="protein sequence ID" value="KAH7576283.1"/>
    <property type="molecule type" value="Genomic_DNA"/>
</dbReference>
<evidence type="ECO:0000313" key="4">
    <source>
        <dbReference type="Proteomes" id="UP000827721"/>
    </source>
</evidence>